<gene>
    <name evidence="6" type="ORF">SAMN02787118_12264</name>
</gene>
<dbReference type="AlphaFoldDB" id="A0A1I2SK45"/>
<dbReference type="SUPFAM" id="SSF55781">
    <property type="entry name" value="GAF domain-like"/>
    <property type="match status" value="1"/>
</dbReference>
<dbReference type="Proteomes" id="UP000181942">
    <property type="component" value="Unassembled WGS sequence"/>
</dbReference>
<dbReference type="Gene3D" id="1.10.10.10">
    <property type="entry name" value="Winged helix-like DNA-binding domain superfamily/Winged helix DNA-binding domain"/>
    <property type="match status" value="1"/>
</dbReference>
<feature type="domain" description="HTH iclR-type" evidence="4">
    <location>
        <begin position="16"/>
        <end position="75"/>
    </location>
</feature>
<keyword evidence="2" id="KW-0238">DNA-binding</keyword>
<dbReference type="PROSITE" id="PS51077">
    <property type="entry name" value="HTH_ICLR"/>
    <property type="match status" value="1"/>
</dbReference>
<dbReference type="Pfam" id="PF01614">
    <property type="entry name" value="IclR_C"/>
    <property type="match status" value="1"/>
</dbReference>
<dbReference type="GO" id="GO:0045892">
    <property type="term" value="P:negative regulation of DNA-templated transcription"/>
    <property type="evidence" value="ECO:0007669"/>
    <property type="project" value="TreeGrafter"/>
</dbReference>
<evidence type="ECO:0000256" key="3">
    <source>
        <dbReference type="ARBA" id="ARBA00023163"/>
    </source>
</evidence>
<dbReference type="Gene3D" id="3.30.450.40">
    <property type="match status" value="1"/>
</dbReference>
<evidence type="ECO:0000259" key="5">
    <source>
        <dbReference type="PROSITE" id="PS51078"/>
    </source>
</evidence>
<proteinExistence type="predicted"/>
<dbReference type="InterPro" id="IPR036388">
    <property type="entry name" value="WH-like_DNA-bd_sf"/>
</dbReference>
<dbReference type="SMART" id="SM00346">
    <property type="entry name" value="HTH_ICLR"/>
    <property type="match status" value="1"/>
</dbReference>
<dbReference type="PANTHER" id="PTHR30136">
    <property type="entry name" value="HELIX-TURN-HELIX TRANSCRIPTIONAL REGULATOR, ICLR FAMILY"/>
    <property type="match status" value="1"/>
</dbReference>
<name>A0A1I2SK45_9ACTN</name>
<organism evidence="6 7">
    <name type="scientific">Streptomyces mirabilis</name>
    <dbReference type="NCBI Taxonomy" id="68239"/>
    <lineage>
        <taxon>Bacteria</taxon>
        <taxon>Bacillati</taxon>
        <taxon>Actinomycetota</taxon>
        <taxon>Actinomycetes</taxon>
        <taxon>Kitasatosporales</taxon>
        <taxon>Streptomycetaceae</taxon>
        <taxon>Streptomyces</taxon>
    </lineage>
</organism>
<dbReference type="SUPFAM" id="SSF46785">
    <property type="entry name" value="Winged helix' DNA-binding domain"/>
    <property type="match status" value="1"/>
</dbReference>
<evidence type="ECO:0000259" key="4">
    <source>
        <dbReference type="PROSITE" id="PS51077"/>
    </source>
</evidence>
<keyword evidence="1" id="KW-0805">Transcription regulation</keyword>
<dbReference type="PROSITE" id="PS51078">
    <property type="entry name" value="ICLR_ED"/>
    <property type="match status" value="1"/>
</dbReference>
<keyword evidence="3" id="KW-0804">Transcription</keyword>
<dbReference type="GO" id="GO:0003700">
    <property type="term" value="F:DNA-binding transcription factor activity"/>
    <property type="evidence" value="ECO:0007669"/>
    <property type="project" value="TreeGrafter"/>
</dbReference>
<protein>
    <submittedName>
        <fullName evidence="6">Transcriptional regulator, IclR family</fullName>
    </submittedName>
</protein>
<evidence type="ECO:0000256" key="1">
    <source>
        <dbReference type="ARBA" id="ARBA00023015"/>
    </source>
</evidence>
<evidence type="ECO:0000313" key="6">
    <source>
        <dbReference type="EMBL" id="SFG53128.1"/>
    </source>
</evidence>
<dbReference type="Pfam" id="PF09339">
    <property type="entry name" value="HTH_IclR"/>
    <property type="match status" value="1"/>
</dbReference>
<dbReference type="PANTHER" id="PTHR30136:SF35">
    <property type="entry name" value="HTH-TYPE TRANSCRIPTIONAL REGULATOR RV1719"/>
    <property type="match status" value="1"/>
</dbReference>
<accession>A0A1I2SK45</accession>
<dbReference type="GO" id="GO:0003677">
    <property type="term" value="F:DNA binding"/>
    <property type="evidence" value="ECO:0007669"/>
    <property type="project" value="UniProtKB-KW"/>
</dbReference>
<sequence length="256" mass="27656">MTDTSSASDDSGPKNHRTVDRVTQILEEVVYNPGIGFAEIARALGAPKSSVHGFIRGLQAKGWLYEDNRRFYLGPAVYGLTLASGHIRAGQVTQTDLDALHKATGLTVFLGVEAGDHLIYIGESGTDTLTGFAARTNIRRTLLSTAGGKALLVARPDADREAYLRRQQSENAEGVSEFLAEFADIAKSRVATNLRHHGAQLALAAVVRNQAGDSVAAAILVGQAAEMRTREDKLRRALLKHVDSWSRQKVSAREPI</sequence>
<evidence type="ECO:0000313" key="7">
    <source>
        <dbReference type="Proteomes" id="UP000181942"/>
    </source>
</evidence>
<evidence type="ECO:0000256" key="2">
    <source>
        <dbReference type="ARBA" id="ARBA00023125"/>
    </source>
</evidence>
<dbReference type="InterPro" id="IPR029016">
    <property type="entry name" value="GAF-like_dom_sf"/>
</dbReference>
<dbReference type="InterPro" id="IPR005471">
    <property type="entry name" value="Tscrpt_reg_IclR_N"/>
</dbReference>
<dbReference type="InterPro" id="IPR036390">
    <property type="entry name" value="WH_DNA-bd_sf"/>
</dbReference>
<dbReference type="RefSeq" id="WP_075032112.1">
    <property type="nucleotide sequence ID" value="NZ_FONR01000022.1"/>
</dbReference>
<dbReference type="EMBL" id="FONR01000022">
    <property type="protein sequence ID" value="SFG53128.1"/>
    <property type="molecule type" value="Genomic_DNA"/>
</dbReference>
<dbReference type="InterPro" id="IPR050707">
    <property type="entry name" value="HTH_MetabolicPath_Reg"/>
</dbReference>
<reference evidence="6 7" key="1">
    <citation type="submission" date="2016-10" db="EMBL/GenBank/DDBJ databases">
        <authorList>
            <person name="de Groot N.N."/>
        </authorList>
    </citation>
    <scope>NUCLEOTIDE SEQUENCE [LARGE SCALE GENOMIC DNA]</scope>
    <source>
        <strain evidence="6 7">OK461</strain>
    </source>
</reference>
<feature type="domain" description="IclR-ED" evidence="5">
    <location>
        <begin position="69"/>
        <end position="256"/>
    </location>
</feature>
<dbReference type="InterPro" id="IPR014757">
    <property type="entry name" value="Tscrpt_reg_IclR_C"/>
</dbReference>